<reference evidence="2 3" key="1">
    <citation type="submission" date="2020-01" db="EMBL/GenBank/DDBJ databases">
        <title>Insect and environment-associated Actinomycetes.</title>
        <authorList>
            <person name="Currrie C."/>
            <person name="Chevrette M."/>
            <person name="Carlson C."/>
            <person name="Stubbendieck R."/>
            <person name="Wendt-Pienkowski E."/>
        </authorList>
    </citation>
    <scope>NUCLEOTIDE SEQUENCE [LARGE SCALE GENOMIC DNA]</scope>
    <source>
        <strain evidence="2 3">SID8189</strain>
    </source>
</reference>
<comment type="caution">
    <text evidence="2">The sequence shown here is derived from an EMBL/GenBank/DDBJ whole genome shotgun (WGS) entry which is preliminary data.</text>
</comment>
<dbReference type="AlphaFoldDB" id="A0A9X5HG34"/>
<accession>A0A9X5HG34</accession>
<organism evidence="2 3">
    <name type="scientific">Actinospica acidiphila</name>
    <dbReference type="NCBI Taxonomy" id="304899"/>
    <lineage>
        <taxon>Bacteria</taxon>
        <taxon>Bacillati</taxon>
        <taxon>Actinomycetota</taxon>
        <taxon>Actinomycetes</taxon>
        <taxon>Catenulisporales</taxon>
        <taxon>Actinospicaceae</taxon>
        <taxon>Actinospica</taxon>
    </lineage>
</organism>
<evidence type="ECO:0000256" key="1">
    <source>
        <dbReference type="SAM" id="MobiDB-lite"/>
    </source>
</evidence>
<dbReference type="EMBL" id="JAAGNA010001203">
    <property type="protein sequence ID" value="NEC53644.1"/>
    <property type="molecule type" value="Genomic_DNA"/>
</dbReference>
<keyword evidence="3" id="KW-1185">Reference proteome</keyword>
<gene>
    <name evidence="2" type="ORF">G3I18_34610</name>
</gene>
<dbReference type="Proteomes" id="UP000471745">
    <property type="component" value="Unassembled WGS sequence"/>
</dbReference>
<feature type="region of interest" description="Disordered" evidence="1">
    <location>
        <begin position="1"/>
        <end position="24"/>
    </location>
</feature>
<sequence length="127" mass="13397">MTGVGAGAVELGGDPRTVPPGERGETTIADRVVAKIASQAAREALGVLPRVAEPPHASVVVRHGSARVRVHVELDYPGDIGGRCARVRRRIVDRVRDLAGMSVPEVVVEVERLHLAAHPDTVGGRLP</sequence>
<dbReference type="RefSeq" id="WP_163091871.1">
    <property type="nucleotide sequence ID" value="NZ_JAAGNA010001203.1"/>
</dbReference>
<protein>
    <submittedName>
        <fullName evidence="2">Asp23/Gls24 family envelope stress response protein</fullName>
    </submittedName>
</protein>
<name>A0A9X5HG34_9ACTN</name>
<evidence type="ECO:0000313" key="2">
    <source>
        <dbReference type="EMBL" id="NEC53644.1"/>
    </source>
</evidence>
<proteinExistence type="predicted"/>
<evidence type="ECO:0000313" key="3">
    <source>
        <dbReference type="Proteomes" id="UP000471745"/>
    </source>
</evidence>